<dbReference type="EMBL" id="JAJEKE010000002">
    <property type="protein sequence ID" value="MCQ1528530.1"/>
    <property type="molecule type" value="Genomic_DNA"/>
</dbReference>
<evidence type="ECO:0000256" key="3">
    <source>
        <dbReference type="ARBA" id="ARBA00009174"/>
    </source>
</evidence>
<evidence type="ECO:0000313" key="11">
    <source>
        <dbReference type="EMBL" id="MCQ1528530.1"/>
    </source>
</evidence>
<evidence type="ECO:0000256" key="8">
    <source>
        <dbReference type="ARBA" id="ARBA00023239"/>
    </source>
</evidence>
<dbReference type="SUPFAM" id="SSF54637">
    <property type="entry name" value="Thioesterase/thiol ester dehydrase-isomerase"/>
    <property type="match status" value="1"/>
</dbReference>
<dbReference type="NCBIfam" id="TIGR01750">
    <property type="entry name" value="fabZ"/>
    <property type="match status" value="1"/>
</dbReference>
<evidence type="ECO:0000313" key="12">
    <source>
        <dbReference type="Proteomes" id="UP001651880"/>
    </source>
</evidence>
<evidence type="ECO:0000256" key="2">
    <source>
        <dbReference type="ARBA" id="ARBA00004496"/>
    </source>
</evidence>
<evidence type="ECO:0000256" key="10">
    <source>
        <dbReference type="HAMAP-Rule" id="MF_00406"/>
    </source>
</evidence>
<evidence type="ECO:0000256" key="6">
    <source>
        <dbReference type="ARBA" id="ARBA00022556"/>
    </source>
</evidence>
<sequence>MLDIKEIQEIIPHRYPFLLVDKIVEIEYGKRAVGIKNVTMNEPFFQGHFPGNPIMPGVLIVEAMAQVGAVSILAMEEHKGKLAVFTGIDGLRFKRQVIPGDILRMEVTMIAMKRGIGKAKAEAYVGDHLAASGELMFAIING</sequence>
<proteinExistence type="inferred from homology"/>
<evidence type="ECO:0000256" key="4">
    <source>
        <dbReference type="ARBA" id="ARBA00022490"/>
    </source>
</evidence>
<dbReference type="InterPro" id="IPR029069">
    <property type="entry name" value="HotDog_dom_sf"/>
</dbReference>
<dbReference type="HAMAP" id="MF_00406">
    <property type="entry name" value="FabZ"/>
    <property type="match status" value="1"/>
</dbReference>
<comment type="catalytic activity">
    <reaction evidence="1 10">
        <text>a (3R)-hydroxyacyl-[ACP] = a (2E)-enoyl-[ACP] + H2O</text>
        <dbReference type="Rhea" id="RHEA:13097"/>
        <dbReference type="Rhea" id="RHEA-COMP:9925"/>
        <dbReference type="Rhea" id="RHEA-COMP:9945"/>
        <dbReference type="ChEBI" id="CHEBI:15377"/>
        <dbReference type="ChEBI" id="CHEBI:78784"/>
        <dbReference type="ChEBI" id="CHEBI:78827"/>
        <dbReference type="EC" id="4.2.1.59"/>
    </reaction>
</comment>
<dbReference type="Proteomes" id="UP001651880">
    <property type="component" value="Unassembled WGS sequence"/>
</dbReference>
<keyword evidence="5 10" id="KW-0444">Lipid biosynthesis</keyword>
<gene>
    <name evidence="10 11" type="primary">fabZ</name>
    <name evidence="11" type="ORF">LJD61_03070</name>
</gene>
<dbReference type="CDD" id="cd01288">
    <property type="entry name" value="FabZ"/>
    <property type="match status" value="1"/>
</dbReference>
<keyword evidence="7 10" id="KW-0443">Lipid metabolism</keyword>
<keyword evidence="8 10" id="KW-0456">Lyase</keyword>
<dbReference type="Pfam" id="PF07977">
    <property type="entry name" value="FabA"/>
    <property type="match status" value="1"/>
</dbReference>
<accession>A0ABT1NBA5</accession>
<evidence type="ECO:0000256" key="5">
    <source>
        <dbReference type="ARBA" id="ARBA00022516"/>
    </source>
</evidence>
<name>A0ABT1NBA5_9FIRM</name>
<keyword evidence="6 10" id="KW-0441">Lipid A biosynthesis</keyword>
<organism evidence="11 12">
    <name type="scientific">Lutispora saccharofermentans</name>
    <dbReference type="NCBI Taxonomy" id="3024236"/>
    <lineage>
        <taxon>Bacteria</taxon>
        <taxon>Bacillati</taxon>
        <taxon>Bacillota</taxon>
        <taxon>Clostridia</taxon>
        <taxon>Lutisporales</taxon>
        <taxon>Lutisporaceae</taxon>
        <taxon>Lutispora</taxon>
    </lineage>
</organism>
<keyword evidence="12" id="KW-1185">Reference proteome</keyword>
<dbReference type="RefSeq" id="WP_255226052.1">
    <property type="nucleotide sequence ID" value="NZ_JAJEKE010000002.1"/>
</dbReference>
<dbReference type="InterPro" id="IPR013114">
    <property type="entry name" value="FabA_FabZ"/>
</dbReference>
<comment type="subcellular location">
    <subcellularLocation>
        <location evidence="2 10">Cytoplasm</location>
    </subcellularLocation>
</comment>
<evidence type="ECO:0000256" key="1">
    <source>
        <dbReference type="ARBA" id="ARBA00001055"/>
    </source>
</evidence>
<dbReference type="GO" id="GO:0019171">
    <property type="term" value="F:(3R)-hydroxyacyl-[acyl-carrier-protein] dehydratase activity"/>
    <property type="evidence" value="ECO:0007669"/>
    <property type="project" value="UniProtKB-EC"/>
</dbReference>
<feature type="active site" evidence="10">
    <location>
        <position position="48"/>
    </location>
</feature>
<comment type="caution">
    <text evidence="11">The sequence shown here is derived from an EMBL/GenBank/DDBJ whole genome shotgun (WGS) entry which is preliminary data.</text>
</comment>
<dbReference type="EC" id="4.2.1.59" evidence="10"/>
<dbReference type="InterPro" id="IPR010084">
    <property type="entry name" value="FabZ"/>
</dbReference>
<comment type="function">
    <text evidence="9 10">Involved in unsaturated fatty acids biosynthesis. Catalyzes the dehydration of short chain beta-hydroxyacyl-ACPs and long chain saturated and unsaturated beta-hydroxyacyl-ACPs.</text>
</comment>
<dbReference type="NCBIfam" id="NF000582">
    <property type="entry name" value="PRK00006.1"/>
    <property type="match status" value="1"/>
</dbReference>
<protein>
    <recommendedName>
        <fullName evidence="10">3-hydroxyacyl-[acyl-carrier-protein] dehydratase FabZ</fullName>
        <ecNumber evidence="10">4.2.1.59</ecNumber>
    </recommendedName>
    <alternativeName>
        <fullName evidence="10">(3R)-hydroxymyristoyl-[acyl-carrier-protein] dehydratase</fullName>
        <shortName evidence="10">(3R)-hydroxymyristoyl-ACP dehydrase</shortName>
    </alternativeName>
    <alternativeName>
        <fullName evidence="10">Beta-hydroxyacyl-ACP dehydratase</fullName>
    </alternativeName>
</protein>
<evidence type="ECO:0000256" key="9">
    <source>
        <dbReference type="ARBA" id="ARBA00025049"/>
    </source>
</evidence>
<evidence type="ECO:0000256" key="7">
    <source>
        <dbReference type="ARBA" id="ARBA00023098"/>
    </source>
</evidence>
<dbReference type="PANTHER" id="PTHR30272">
    <property type="entry name" value="3-HYDROXYACYL-[ACYL-CARRIER-PROTEIN] DEHYDRATASE"/>
    <property type="match status" value="1"/>
</dbReference>
<keyword evidence="4 10" id="KW-0963">Cytoplasm</keyword>
<reference evidence="11 12" key="1">
    <citation type="submission" date="2021-10" db="EMBL/GenBank/DDBJ databases">
        <title>Lutispora strain m25 sp. nov., a thermophilic, non-spore-forming bacterium isolated from a lab-scale methanogenic bioreactor digesting anaerobic sludge.</title>
        <authorList>
            <person name="El Houari A."/>
            <person name="Mcdonald J."/>
        </authorList>
    </citation>
    <scope>NUCLEOTIDE SEQUENCE [LARGE SCALE GENOMIC DNA]</scope>
    <source>
        <strain evidence="12">m25</strain>
    </source>
</reference>
<comment type="similarity">
    <text evidence="3 10">Belongs to the thioester dehydratase family. FabZ subfamily.</text>
</comment>
<dbReference type="PANTHER" id="PTHR30272:SF1">
    <property type="entry name" value="3-HYDROXYACYL-[ACYL-CARRIER-PROTEIN] DEHYDRATASE"/>
    <property type="match status" value="1"/>
</dbReference>
<dbReference type="Gene3D" id="3.10.129.10">
    <property type="entry name" value="Hotdog Thioesterase"/>
    <property type="match status" value="1"/>
</dbReference>